<feature type="modified residue" description="4-aspartylphosphate" evidence="2">
    <location>
        <position position="80"/>
    </location>
</feature>
<dbReference type="AlphaFoldDB" id="A0A537KNF0"/>
<evidence type="ECO:0000256" key="2">
    <source>
        <dbReference type="PROSITE-ProRule" id="PRU00169"/>
    </source>
</evidence>
<protein>
    <submittedName>
        <fullName evidence="5">Response regulator</fullName>
    </submittedName>
</protein>
<evidence type="ECO:0000313" key="5">
    <source>
        <dbReference type="EMBL" id="TMI97281.1"/>
    </source>
</evidence>
<dbReference type="CDD" id="cd00156">
    <property type="entry name" value="REC"/>
    <property type="match status" value="1"/>
</dbReference>
<dbReference type="Proteomes" id="UP000319353">
    <property type="component" value="Unassembled WGS sequence"/>
</dbReference>
<keyword evidence="1 2" id="KW-0597">Phosphoprotein</keyword>
<dbReference type="Gene3D" id="3.40.50.2300">
    <property type="match status" value="1"/>
</dbReference>
<reference evidence="5 6" key="1">
    <citation type="journal article" date="2019" name="Nat. Microbiol.">
        <title>Mediterranean grassland soil C-N compound turnover is dependent on rainfall and depth, and is mediated by genomically divergent microorganisms.</title>
        <authorList>
            <person name="Diamond S."/>
            <person name="Andeer P.F."/>
            <person name="Li Z."/>
            <person name="Crits-Christoph A."/>
            <person name="Burstein D."/>
            <person name="Anantharaman K."/>
            <person name="Lane K.R."/>
            <person name="Thomas B.C."/>
            <person name="Pan C."/>
            <person name="Northen T.R."/>
            <person name="Banfield J.F."/>
        </authorList>
    </citation>
    <scope>NUCLEOTIDE SEQUENCE [LARGE SCALE GENOMIC DNA]</scope>
    <source>
        <strain evidence="5">NP_4</strain>
    </source>
</reference>
<dbReference type="PANTHER" id="PTHR44591:SF3">
    <property type="entry name" value="RESPONSE REGULATORY DOMAIN-CONTAINING PROTEIN"/>
    <property type="match status" value="1"/>
</dbReference>
<dbReference type="InterPro" id="IPR011006">
    <property type="entry name" value="CheY-like_superfamily"/>
</dbReference>
<feature type="region of interest" description="Disordered" evidence="3">
    <location>
        <begin position="1"/>
        <end position="21"/>
    </location>
</feature>
<proteinExistence type="predicted"/>
<evidence type="ECO:0000313" key="6">
    <source>
        <dbReference type="Proteomes" id="UP000319353"/>
    </source>
</evidence>
<dbReference type="SUPFAM" id="SSF52172">
    <property type="entry name" value="CheY-like"/>
    <property type="match status" value="1"/>
</dbReference>
<dbReference type="InterPro" id="IPR050595">
    <property type="entry name" value="Bact_response_regulator"/>
</dbReference>
<accession>A0A537KNF0</accession>
<dbReference type="PANTHER" id="PTHR44591">
    <property type="entry name" value="STRESS RESPONSE REGULATOR PROTEIN 1"/>
    <property type="match status" value="1"/>
</dbReference>
<gene>
    <name evidence="5" type="ORF">E6H01_13305</name>
</gene>
<comment type="caution">
    <text evidence="5">The sequence shown here is derived from an EMBL/GenBank/DDBJ whole genome shotgun (WGS) entry which is preliminary data.</text>
</comment>
<evidence type="ECO:0000256" key="3">
    <source>
        <dbReference type="SAM" id="MobiDB-lite"/>
    </source>
</evidence>
<dbReference type="SMART" id="SM00448">
    <property type="entry name" value="REC"/>
    <property type="match status" value="1"/>
</dbReference>
<name>A0A537KNF0_9BACT</name>
<feature type="domain" description="Response regulatory" evidence="4">
    <location>
        <begin position="31"/>
        <end position="147"/>
    </location>
</feature>
<dbReference type="Pfam" id="PF00072">
    <property type="entry name" value="Response_reg"/>
    <property type="match status" value="1"/>
</dbReference>
<evidence type="ECO:0000256" key="1">
    <source>
        <dbReference type="ARBA" id="ARBA00022553"/>
    </source>
</evidence>
<dbReference type="PROSITE" id="PS50110">
    <property type="entry name" value="RESPONSE_REGULATORY"/>
    <property type="match status" value="1"/>
</dbReference>
<evidence type="ECO:0000259" key="4">
    <source>
        <dbReference type="PROSITE" id="PS50110"/>
    </source>
</evidence>
<sequence>MPGGRLVSGGGAGGAGGAGGGGAGTAHPAATVLVVDDEAPLRRVLERALTREGFRVLSAASAEAAYELLGTEQPDAILLDIHLPTMSGLSLYLAVLARWPALTGRIAIVTGDAEAEEVSAWLARNPCPLIRKPFDLRQITAWIASVLRWRGEQAGNG</sequence>
<dbReference type="EMBL" id="VBAL01000217">
    <property type="protein sequence ID" value="TMI97281.1"/>
    <property type="molecule type" value="Genomic_DNA"/>
</dbReference>
<dbReference type="GO" id="GO:0000160">
    <property type="term" value="P:phosphorelay signal transduction system"/>
    <property type="evidence" value="ECO:0007669"/>
    <property type="project" value="InterPro"/>
</dbReference>
<organism evidence="5 6">
    <name type="scientific">Candidatus Segetimicrobium genomatis</name>
    <dbReference type="NCBI Taxonomy" id="2569760"/>
    <lineage>
        <taxon>Bacteria</taxon>
        <taxon>Bacillati</taxon>
        <taxon>Candidatus Sysuimicrobiota</taxon>
        <taxon>Candidatus Sysuimicrobiia</taxon>
        <taxon>Candidatus Sysuimicrobiales</taxon>
        <taxon>Candidatus Segetimicrobiaceae</taxon>
        <taxon>Candidatus Segetimicrobium</taxon>
    </lineage>
</organism>
<dbReference type="InterPro" id="IPR001789">
    <property type="entry name" value="Sig_transdc_resp-reg_receiver"/>
</dbReference>